<feature type="signal peptide" evidence="1">
    <location>
        <begin position="1"/>
        <end position="20"/>
    </location>
</feature>
<accession>A0ABU1YKW8</accession>
<dbReference type="Proteomes" id="UP001180453">
    <property type="component" value="Unassembled WGS sequence"/>
</dbReference>
<dbReference type="RefSeq" id="WP_310264000.1">
    <property type="nucleotide sequence ID" value="NZ_JAVDXU010000001.1"/>
</dbReference>
<sequence>MTRKPFLALALLALAASAQAGVSCKIAGADIRVSDSLADFNYSPSSKPGATGKLSRFRLMTLDGGDAPTSSVELKTVDITTPGDYTLSMESLWRSVVRVQGKSQRVTSGKFHFTRFEMKDSLGRAAGTVEFTTDQVSGSCNFDVEVKGINRDRLGL</sequence>
<name>A0ABU1YKW8_ROSSA</name>
<keyword evidence="3" id="KW-1185">Reference proteome</keyword>
<proteinExistence type="predicted"/>
<keyword evidence="1" id="KW-0732">Signal</keyword>
<feature type="chain" id="PRO_5045410363" evidence="1">
    <location>
        <begin position="21"/>
        <end position="156"/>
    </location>
</feature>
<protein>
    <submittedName>
        <fullName evidence="2">Uncharacterized protein</fullName>
    </submittedName>
</protein>
<evidence type="ECO:0000256" key="1">
    <source>
        <dbReference type="SAM" id="SignalP"/>
    </source>
</evidence>
<dbReference type="EMBL" id="JAVDXU010000001">
    <property type="protein sequence ID" value="MDR7269368.1"/>
    <property type="molecule type" value="Genomic_DNA"/>
</dbReference>
<evidence type="ECO:0000313" key="2">
    <source>
        <dbReference type="EMBL" id="MDR7269368.1"/>
    </source>
</evidence>
<organism evidence="2 3">
    <name type="scientific">Roseateles saccharophilus</name>
    <name type="common">Pseudomonas saccharophila</name>
    <dbReference type="NCBI Taxonomy" id="304"/>
    <lineage>
        <taxon>Bacteria</taxon>
        <taxon>Pseudomonadati</taxon>
        <taxon>Pseudomonadota</taxon>
        <taxon>Betaproteobacteria</taxon>
        <taxon>Burkholderiales</taxon>
        <taxon>Sphaerotilaceae</taxon>
        <taxon>Roseateles</taxon>
    </lineage>
</organism>
<comment type="caution">
    <text evidence="2">The sequence shown here is derived from an EMBL/GenBank/DDBJ whole genome shotgun (WGS) entry which is preliminary data.</text>
</comment>
<dbReference type="PROSITE" id="PS51257">
    <property type="entry name" value="PROKAR_LIPOPROTEIN"/>
    <property type="match status" value="1"/>
</dbReference>
<gene>
    <name evidence="2" type="ORF">J2X20_001997</name>
</gene>
<reference evidence="2 3" key="1">
    <citation type="submission" date="2023-07" db="EMBL/GenBank/DDBJ databases">
        <title>Sorghum-associated microbial communities from plants grown in Nebraska, USA.</title>
        <authorList>
            <person name="Schachtman D."/>
        </authorList>
    </citation>
    <scope>NUCLEOTIDE SEQUENCE [LARGE SCALE GENOMIC DNA]</scope>
    <source>
        <strain evidence="2 3">BE314</strain>
    </source>
</reference>
<evidence type="ECO:0000313" key="3">
    <source>
        <dbReference type="Proteomes" id="UP001180453"/>
    </source>
</evidence>